<reference evidence="1" key="1">
    <citation type="submission" date="2021-06" db="EMBL/GenBank/DDBJ databases">
        <authorList>
            <person name="Kallberg Y."/>
            <person name="Tangrot J."/>
            <person name="Rosling A."/>
        </authorList>
    </citation>
    <scope>NUCLEOTIDE SEQUENCE</scope>
    <source>
        <strain evidence="1">MA461A</strain>
    </source>
</reference>
<name>A0ACA9SFQ5_9GLOM</name>
<accession>A0ACA9SFQ5</accession>
<dbReference type="Proteomes" id="UP000789920">
    <property type="component" value="Unassembled WGS sequence"/>
</dbReference>
<evidence type="ECO:0000313" key="2">
    <source>
        <dbReference type="Proteomes" id="UP000789920"/>
    </source>
</evidence>
<organism evidence="1 2">
    <name type="scientific">Racocetra persica</name>
    <dbReference type="NCBI Taxonomy" id="160502"/>
    <lineage>
        <taxon>Eukaryota</taxon>
        <taxon>Fungi</taxon>
        <taxon>Fungi incertae sedis</taxon>
        <taxon>Mucoromycota</taxon>
        <taxon>Glomeromycotina</taxon>
        <taxon>Glomeromycetes</taxon>
        <taxon>Diversisporales</taxon>
        <taxon>Gigasporaceae</taxon>
        <taxon>Racocetra</taxon>
    </lineage>
</organism>
<feature type="non-terminal residue" evidence="1">
    <location>
        <position position="206"/>
    </location>
</feature>
<proteinExistence type="predicted"/>
<dbReference type="EMBL" id="CAJVQC010115473">
    <property type="protein sequence ID" value="CAG8836693.1"/>
    <property type="molecule type" value="Genomic_DNA"/>
</dbReference>
<feature type="non-terminal residue" evidence="1">
    <location>
        <position position="1"/>
    </location>
</feature>
<gene>
    <name evidence="1" type="ORF">RPERSI_LOCUS30025</name>
</gene>
<keyword evidence="2" id="KW-1185">Reference proteome</keyword>
<protein>
    <submittedName>
        <fullName evidence="1">24454_t:CDS:1</fullName>
    </submittedName>
</protein>
<evidence type="ECO:0000313" key="1">
    <source>
        <dbReference type="EMBL" id="CAG8836693.1"/>
    </source>
</evidence>
<comment type="caution">
    <text evidence="1">The sequence shown here is derived from an EMBL/GenBank/DDBJ whole genome shotgun (WGS) entry which is preliminary data.</text>
</comment>
<sequence length="206" mass="22681">ASIMTRLETSVASIAFSTSNVVYTIESNNPKSANFLTSRSTATIELSKFQKQEKKNIFNEITEIEILSSNADPFSHLHSSVSKGLLASLFIPSDLSNDVLIPAIPHLYKLSNGRCAALVIHIAIDRDKVKNIEDYTDVMTLRQTGCALLHSTGIQETLDIALIAHSIAIKTGVPVIHFFDRDCAQSTKKSKQLVHLDNIIGKFIEE</sequence>